<dbReference type="Proteomes" id="UP000295689">
    <property type="component" value="Unassembled WGS sequence"/>
</dbReference>
<feature type="compositionally biased region" description="Polar residues" evidence="1">
    <location>
        <begin position="58"/>
        <end position="68"/>
    </location>
</feature>
<name>A0A4R2B0E1_9BACI</name>
<dbReference type="NCBIfam" id="TIGR02271">
    <property type="entry name" value="YsnF/AvaK domain"/>
    <property type="match status" value="1"/>
</dbReference>
<sequence>MSDFLGGLFGDESQGTEDKKNQYSRGQGKDASSGSQGNDASSGGQGNGASSSAQGNDTSQTTSGNKNEGSLELHKEQLDVTKNNVSAGEVVLSKEVVEEQKTVDVPVMHEEVVIKRKPMNNERSNASISAQETVHIPVSQEQVEVNKYTVTTEEISASKRQVEETQQVQETLKHEEAHVNTTGSVDIVEGGSGFEDINKG</sequence>
<dbReference type="PANTHER" id="PTHR38463">
    <property type="entry name" value="STRESS RESPONSE PROTEIN YSNF"/>
    <property type="match status" value="1"/>
</dbReference>
<feature type="compositionally biased region" description="Basic and acidic residues" evidence="1">
    <location>
        <begin position="69"/>
        <end position="79"/>
    </location>
</feature>
<dbReference type="RefSeq" id="WP_132011208.1">
    <property type="nucleotide sequence ID" value="NZ_JABUHM010000016.1"/>
</dbReference>
<dbReference type="EMBL" id="SLVV01000015">
    <property type="protein sequence ID" value="TCN19888.1"/>
    <property type="molecule type" value="Genomic_DNA"/>
</dbReference>
<dbReference type="InterPro" id="IPR019060">
    <property type="entry name" value="DUF2382"/>
</dbReference>
<feature type="domain" description="DUF2382" evidence="2">
    <location>
        <begin position="71"/>
        <end position="179"/>
    </location>
</feature>
<feature type="compositionally biased region" description="Low complexity" evidence="1">
    <location>
        <begin position="30"/>
        <end position="57"/>
    </location>
</feature>
<evidence type="ECO:0000259" key="2">
    <source>
        <dbReference type="Pfam" id="PF09557"/>
    </source>
</evidence>
<dbReference type="AlphaFoldDB" id="A0A4R2B0E1"/>
<gene>
    <name evidence="3" type="ORF">EV146_11558</name>
</gene>
<dbReference type="InterPro" id="IPR052967">
    <property type="entry name" value="Stress_Response_Assoc"/>
</dbReference>
<dbReference type="PANTHER" id="PTHR38463:SF1">
    <property type="entry name" value="STRESS RESPONSE PROTEIN YSNF"/>
    <property type="match status" value="1"/>
</dbReference>
<evidence type="ECO:0000256" key="1">
    <source>
        <dbReference type="SAM" id="MobiDB-lite"/>
    </source>
</evidence>
<proteinExistence type="predicted"/>
<organism evidence="3 4">
    <name type="scientific">Mesobacillus foraminis</name>
    <dbReference type="NCBI Taxonomy" id="279826"/>
    <lineage>
        <taxon>Bacteria</taxon>
        <taxon>Bacillati</taxon>
        <taxon>Bacillota</taxon>
        <taxon>Bacilli</taxon>
        <taxon>Bacillales</taxon>
        <taxon>Bacillaceae</taxon>
        <taxon>Mesobacillus</taxon>
    </lineage>
</organism>
<evidence type="ECO:0000313" key="4">
    <source>
        <dbReference type="Proteomes" id="UP000295689"/>
    </source>
</evidence>
<protein>
    <submittedName>
        <fullName evidence="3">Uncharacterized protein (TIGR02271 family)</fullName>
    </submittedName>
</protein>
<evidence type="ECO:0000313" key="3">
    <source>
        <dbReference type="EMBL" id="TCN19888.1"/>
    </source>
</evidence>
<feature type="region of interest" description="Disordered" evidence="1">
    <location>
        <begin position="1"/>
        <end position="83"/>
    </location>
</feature>
<accession>A0A4R2B0E1</accession>
<feature type="region of interest" description="Disordered" evidence="1">
    <location>
        <begin position="177"/>
        <end position="200"/>
    </location>
</feature>
<dbReference type="Pfam" id="PF09557">
    <property type="entry name" value="DUF2382"/>
    <property type="match status" value="1"/>
</dbReference>
<reference evidence="3 4" key="1">
    <citation type="journal article" date="2015" name="Stand. Genomic Sci.">
        <title>Genomic Encyclopedia of Bacterial and Archaeal Type Strains, Phase III: the genomes of soil and plant-associated and newly described type strains.</title>
        <authorList>
            <person name="Whitman W.B."/>
            <person name="Woyke T."/>
            <person name="Klenk H.P."/>
            <person name="Zhou Y."/>
            <person name="Lilburn T.G."/>
            <person name="Beck B.J."/>
            <person name="De Vos P."/>
            <person name="Vandamme P."/>
            <person name="Eisen J.A."/>
            <person name="Garrity G."/>
            <person name="Hugenholtz P."/>
            <person name="Kyrpides N.C."/>
        </authorList>
    </citation>
    <scope>NUCLEOTIDE SEQUENCE [LARGE SCALE GENOMIC DNA]</scope>
    <source>
        <strain evidence="3 4">CV53</strain>
    </source>
</reference>
<keyword evidence="4" id="KW-1185">Reference proteome</keyword>
<comment type="caution">
    <text evidence="3">The sequence shown here is derived from an EMBL/GenBank/DDBJ whole genome shotgun (WGS) entry which is preliminary data.</text>
</comment>